<name>A0A6J5NQL5_9CAUD</name>
<sequence>MRINPSYVTANDALRMVSHYSILKRMVKLKRIGTYKLSGNDNWHERAPIIEMKKIVDSTMTMEEIKDLLNCSYVFVMNRVESGQIREVKDEVFGKCRRYLKQDVFDYIEKEKNKHLA</sequence>
<accession>A0A6J5NQL5</accession>
<protein>
    <recommendedName>
        <fullName evidence="2">Helix-turn-helix domain containing protein</fullName>
    </recommendedName>
</protein>
<evidence type="ECO:0000313" key="1">
    <source>
        <dbReference type="EMBL" id="CAB4157554.1"/>
    </source>
</evidence>
<gene>
    <name evidence="1" type="ORF">UFOVP683_31</name>
</gene>
<proteinExistence type="predicted"/>
<evidence type="ECO:0008006" key="2">
    <source>
        <dbReference type="Google" id="ProtNLM"/>
    </source>
</evidence>
<dbReference type="EMBL" id="LR796653">
    <property type="protein sequence ID" value="CAB4157554.1"/>
    <property type="molecule type" value="Genomic_DNA"/>
</dbReference>
<reference evidence="1" key="1">
    <citation type="submission" date="2020-04" db="EMBL/GenBank/DDBJ databases">
        <authorList>
            <person name="Chiriac C."/>
            <person name="Salcher M."/>
            <person name="Ghai R."/>
            <person name="Kavagutti S V."/>
        </authorList>
    </citation>
    <scope>NUCLEOTIDE SEQUENCE</scope>
</reference>
<organism evidence="1">
    <name type="scientific">uncultured Caudovirales phage</name>
    <dbReference type="NCBI Taxonomy" id="2100421"/>
    <lineage>
        <taxon>Viruses</taxon>
        <taxon>Duplodnaviria</taxon>
        <taxon>Heunggongvirae</taxon>
        <taxon>Uroviricota</taxon>
        <taxon>Caudoviricetes</taxon>
        <taxon>Peduoviridae</taxon>
        <taxon>Maltschvirus</taxon>
        <taxon>Maltschvirus maltsch</taxon>
    </lineage>
</organism>